<protein>
    <submittedName>
        <fullName evidence="2">Uncharacterized protein</fullName>
    </submittedName>
</protein>
<name>A0ABP1AUZ8_9BRYO</name>
<organism evidence="2 3">
    <name type="scientific">Sphagnum jensenii</name>
    <dbReference type="NCBI Taxonomy" id="128206"/>
    <lineage>
        <taxon>Eukaryota</taxon>
        <taxon>Viridiplantae</taxon>
        <taxon>Streptophyta</taxon>
        <taxon>Embryophyta</taxon>
        <taxon>Bryophyta</taxon>
        <taxon>Sphagnophytina</taxon>
        <taxon>Sphagnopsida</taxon>
        <taxon>Sphagnales</taxon>
        <taxon>Sphagnaceae</taxon>
        <taxon>Sphagnum</taxon>
    </lineage>
</organism>
<sequence>MHACGPGSGLKQGRARCPRDKPTTVFAERFSCACTIVLQWERSGISELQPGGVGHFFSRSGAADAGTTMPCDRQAEGQADAASYGQEKSIVEKLPRETSKKNIHI</sequence>
<feature type="region of interest" description="Disordered" evidence="1">
    <location>
        <begin position="65"/>
        <end position="105"/>
    </location>
</feature>
<reference evidence="2" key="1">
    <citation type="submission" date="2024-03" db="EMBL/GenBank/DDBJ databases">
        <authorList>
            <consortium name="ELIXIR-Norway"/>
            <consortium name="Elixir Norway"/>
        </authorList>
    </citation>
    <scope>NUCLEOTIDE SEQUENCE</scope>
</reference>
<evidence type="ECO:0000313" key="3">
    <source>
        <dbReference type="Proteomes" id="UP001497522"/>
    </source>
</evidence>
<gene>
    <name evidence="2" type="ORF">CSSPJE1EN2_LOCUS9400</name>
</gene>
<evidence type="ECO:0000313" key="2">
    <source>
        <dbReference type="EMBL" id="CAK9866405.1"/>
    </source>
</evidence>
<accession>A0ABP1AUZ8</accession>
<evidence type="ECO:0000256" key="1">
    <source>
        <dbReference type="SAM" id="MobiDB-lite"/>
    </source>
</evidence>
<feature type="compositionally biased region" description="Basic and acidic residues" evidence="1">
    <location>
        <begin position="89"/>
        <end position="105"/>
    </location>
</feature>
<dbReference type="EMBL" id="OZ023717">
    <property type="protein sequence ID" value="CAK9866405.1"/>
    <property type="molecule type" value="Genomic_DNA"/>
</dbReference>
<proteinExistence type="predicted"/>
<keyword evidence="3" id="KW-1185">Reference proteome</keyword>
<dbReference type="Proteomes" id="UP001497522">
    <property type="component" value="Chromosome 16"/>
</dbReference>